<dbReference type="InterPro" id="IPR006319">
    <property type="entry name" value="PEP_synth"/>
</dbReference>
<dbReference type="Pfam" id="PF01326">
    <property type="entry name" value="PPDK_N"/>
    <property type="match status" value="1"/>
</dbReference>
<keyword evidence="9 15" id="KW-0547">Nucleotide-binding</keyword>
<evidence type="ECO:0000256" key="13">
    <source>
        <dbReference type="ARBA" id="ARBA00033470"/>
    </source>
</evidence>
<dbReference type="Pfam" id="PF00391">
    <property type="entry name" value="PEP-utilizers"/>
    <property type="match status" value="1"/>
</dbReference>
<dbReference type="FunFam" id="3.30.1490.20:FF:000010">
    <property type="entry name" value="Phosphoenolpyruvate synthase"/>
    <property type="match status" value="1"/>
</dbReference>
<evidence type="ECO:0000256" key="12">
    <source>
        <dbReference type="ARBA" id="ARBA00022842"/>
    </source>
</evidence>
<dbReference type="InterPro" id="IPR040442">
    <property type="entry name" value="Pyrv_kinase-like_dom_sf"/>
</dbReference>
<evidence type="ECO:0000256" key="7">
    <source>
        <dbReference type="ARBA" id="ARBA00022679"/>
    </source>
</evidence>
<dbReference type="PROSITE" id="PS00370">
    <property type="entry name" value="PEP_ENZYMES_PHOS_SITE"/>
    <property type="match status" value="1"/>
</dbReference>
<dbReference type="InterPro" id="IPR036637">
    <property type="entry name" value="Phosphohistidine_dom_sf"/>
</dbReference>
<gene>
    <name evidence="19" type="ORF">AUK13_02870</name>
</gene>
<evidence type="ECO:0000256" key="2">
    <source>
        <dbReference type="ARBA" id="ARBA00002988"/>
    </source>
</evidence>
<comment type="catalytic activity">
    <reaction evidence="14 15">
        <text>pyruvate + ATP + H2O = phosphoenolpyruvate + AMP + phosphate + 2 H(+)</text>
        <dbReference type="Rhea" id="RHEA:11364"/>
        <dbReference type="ChEBI" id="CHEBI:15361"/>
        <dbReference type="ChEBI" id="CHEBI:15377"/>
        <dbReference type="ChEBI" id="CHEBI:15378"/>
        <dbReference type="ChEBI" id="CHEBI:30616"/>
        <dbReference type="ChEBI" id="CHEBI:43474"/>
        <dbReference type="ChEBI" id="CHEBI:58702"/>
        <dbReference type="ChEBI" id="CHEBI:456215"/>
        <dbReference type="EC" id="2.7.9.2"/>
    </reaction>
</comment>
<dbReference type="PANTHER" id="PTHR43030">
    <property type="entry name" value="PHOSPHOENOLPYRUVATE SYNTHASE"/>
    <property type="match status" value="1"/>
</dbReference>
<protein>
    <recommendedName>
        <fullName evidence="6 15">Phosphoenolpyruvate synthase</fullName>
        <shortName evidence="15">PEP synthase</shortName>
        <ecNumber evidence="5 15">2.7.9.2</ecNumber>
    </recommendedName>
    <alternativeName>
        <fullName evidence="13 15">Pyruvate, water dikinase</fullName>
    </alternativeName>
</protein>
<comment type="caution">
    <text evidence="19">The sequence shown here is derived from an EMBL/GenBank/DDBJ whole genome shotgun (WGS) entry which is preliminary data.</text>
</comment>
<evidence type="ECO:0000259" key="18">
    <source>
        <dbReference type="Pfam" id="PF02896"/>
    </source>
</evidence>
<dbReference type="Pfam" id="PF02896">
    <property type="entry name" value="PEP-utilizers_C"/>
    <property type="match status" value="1"/>
</dbReference>
<feature type="domain" description="Pyruvate phosphate dikinase AMP/ATP-binding" evidence="17">
    <location>
        <begin position="29"/>
        <end position="354"/>
    </location>
</feature>
<dbReference type="GO" id="GO:0046872">
    <property type="term" value="F:metal ion binding"/>
    <property type="evidence" value="ECO:0007669"/>
    <property type="project" value="UniProtKB-KW"/>
</dbReference>
<evidence type="ECO:0000256" key="3">
    <source>
        <dbReference type="ARBA" id="ARBA00004742"/>
    </source>
</evidence>
<evidence type="ECO:0000256" key="4">
    <source>
        <dbReference type="ARBA" id="ARBA00007837"/>
    </source>
</evidence>
<comment type="similarity">
    <text evidence="4 15">Belongs to the PEP-utilizing enzyme family.</text>
</comment>
<evidence type="ECO:0000259" key="17">
    <source>
        <dbReference type="Pfam" id="PF01326"/>
    </source>
</evidence>
<dbReference type="Gene3D" id="3.50.30.10">
    <property type="entry name" value="Phosphohistidine domain"/>
    <property type="match status" value="1"/>
</dbReference>
<dbReference type="NCBIfam" id="NF005057">
    <property type="entry name" value="PRK06464.1"/>
    <property type="match status" value="1"/>
</dbReference>
<feature type="domain" description="PEP-utilising enzyme mobile" evidence="16">
    <location>
        <begin position="391"/>
        <end position="462"/>
    </location>
</feature>
<dbReference type="InterPro" id="IPR018274">
    <property type="entry name" value="PEP_util_AS"/>
</dbReference>
<dbReference type="InterPro" id="IPR015813">
    <property type="entry name" value="Pyrv/PenolPyrv_kinase-like_dom"/>
</dbReference>
<evidence type="ECO:0000256" key="1">
    <source>
        <dbReference type="ARBA" id="ARBA00001946"/>
    </source>
</evidence>
<dbReference type="InterPro" id="IPR013815">
    <property type="entry name" value="ATP_grasp_subdomain_1"/>
</dbReference>
<dbReference type="SUPFAM" id="SSF51621">
    <property type="entry name" value="Phosphoenolpyruvate/pyruvate domain"/>
    <property type="match status" value="1"/>
</dbReference>
<comment type="function">
    <text evidence="2 15">Catalyzes the phosphorylation of pyruvate to phosphoenolpyruvate.</text>
</comment>
<accession>A0A1J5F530</accession>
<dbReference type="Gene3D" id="3.30.470.20">
    <property type="entry name" value="ATP-grasp fold, B domain"/>
    <property type="match status" value="1"/>
</dbReference>
<evidence type="ECO:0000256" key="10">
    <source>
        <dbReference type="ARBA" id="ARBA00022777"/>
    </source>
</evidence>
<dbReference type="GO" id="GO:0008986">
    <property type="term" value="F:pyruvate, water dikinase activity"/>
    <property type="evidence" value="ECO:0007669"/>
    <property type="project" value="UniProtKB-EC"/>
</dbReference>
<evidence type="ECO:0000256" key="15">
    <source>
        <dbReference type="PIRNR" id="PIRNR000854"/>
    </source>
</evidence>
<dbReference type="GO" id="GO:0006094">
    <property type="term" value="P:gluconeogenesis"/>
    <property type="evidence" value="ECO:0007669"/>
    <property type="project" value="UniProtKB-UniPathway"/>
</dbReference>
<dbReference type="Gene3D" id="3.20.20.60">
    <property type="entry name" value="Phosphoenolpyruvate-binding domains"/>
    <property type="match status" value="1"/>
</dbReference>
<dbReference type="EMBL" id="MNYR01000047">
    <property type="protein sequence ID" value="OIP55341.1"/>
    <property type="molecule type" value="Genomic_DNA"/>
</dbReference>
<evidence type="ECO:0000256" key="11">
    <source>
        <dbReference type="ARBA" id="ARBA00022840"/>
    </source>
</evidence>
<dbReference type="InterPro" id="IPR008279">
    <property type="entry name" value="PEP-util_enz_mobile_dom"/>
</dbReference>
<keyword evidence="19" id="KW-0670">Pyruvate</keyword>
<evidence type="ECO:0000256" key="6">
    <source>
        <dbReference type="ARBA" id="ARBA00021623"/>
    </source>
</evidence>
<dbReference type="AlphaFoldDB" id="A0A1J5F530"/>
<dbReference type="FunFam" id="3.30.470.20:FF:000017">
    <property type="entry name" value="Phosphoenolpyruvate synthase"/>
    <property type="match status" value="1"/>
</dbReference>
<dbReference type="STRING" id="1805236.AUK13_02870"/>
<evidence type="ECO:0000313" key="20">
    <source>
        <dbReference type="Proteomes" id="UP000183922"/>
    </source>
</evidence>
<comment type="pathway">
    <text evidence="3 15">Carbohydrate biosynthesis; gluconeogenesis.</text>
</comment>
<dbReference type="SUPFAM" id="SSF52009">
    <property type="entry name" value="Phosphohistidine domain"/>
    <property type="match status" value="1"/>
</dbReference>
<dbReference type="NCBIfam" id="TIGR01418">
    <property type="entry name" value="PEP_synth"/>
    <property type="match status" value="1"/>
</dbReference>
<evidence type="ECO:0000256" key="5">
    <source>
        <dbReference type="ARBA" id="ARBA00011996"/>
    </source>
</evidence>
<dbReference type="InterPro" id="IPR002192">
    <property type="entry name" value="PPDK_AMP/ATP-bd"/>
</dbReference>
<keyword evidence="8 15" id="KW-0479">Metal-binding</keyword>
<evidence type="ECO:0000256" key="14">
    <source>
        <dbReference type="ARBA" id="ARBA00047700"/>
    </source>
</evidence>
<reference evidence="19 20" key="1">
    <citation type="journal article" date="2016" name="Environ. Microbiol.">
        <title>Genomic resolution of a cold subsurface aquifer community provides metabolic insights for novel microbes adapted to high CO concentrations.</title>
        <authorList>
            <person name="Probst A.J."/>
            <person name="Castelle C.J."/>
            <person name="Singh A."/>
            <person name="Brown C.T."/>
            <person name="Anantharaman K."/>
            <person name="Sharon I."/>
            <person name="Hug L.A."/>
            <person name="Burstein D."/>
            <person name="Emerson J.B."/>
            <person name="Thomas B.C."/>
            <person name="Banfield J.F."/>
        </authorList>
    </citation>
    <scope>NUCLEOTIDE SEQUENCE [LARGE SCALE GENOMIC DNA]</scope>
    <source>
        <strain evidence="19">CG2_30_39_24</strain>
    </source>
</reference>
<keyword evidence="10 15" id="KW-0418">Kinase</keyword>
<keyword evidence="11 15" id="KW-0067">ATP-binding</keyword>
<name>A0A1J5F530_9BACT</name>
<evidence type="ECO:0000259" key="16">
    <source>
        <dbReference type="Pfam" id="PF00391"/>
    </source>
</evidence>
<proteinExistence type="inferred from homology"/>
<dbReference type="UniPathway" id="UPA00138"/>
<evidence type="ECO:0000256" key="8">
    <source>
        <dbReference type="ARBA" id="ARBA00022723"/>
    </source>
</evidence>
<feature type="domain" description="PEP-utilising enzyme C-terminal" evidence="18">
    <location>
        <begin position="485"/>
        <end position="791"/>
    </location>
</feature>
<evidence type="ECO:0000256" key="9">
    <source>
        <dbReference type="ARBA" id="ARBA00022741"/>
    </source>
</evidence>
<dbReference type="EC" id="2.7.9.2" evidence="5 15"/>
<dbReference type="Gene3D" id="3.30.1490.20">
    <property type="entry name" value="ATP-grasp fold, A domain"/>
    <property type="match status" value="1"/>
</dbReference>
<comment type="cofactor">
    <cofactor evidence="1 15">
        <name>Mg(2+)</name>
        <dbReference type="ChEBI" id="CHEBI:18420"/>
    </cofactor>
</comment>
<keyword evidence="12 15" id="KW-0460">Magnesium</keyword>
<dbReference type="InterPro" id="IPR023151">
    <property type="entry name" value="PEP_util_CS"/>
</dbReference>
<dbReference type="PIRSF" id="PIRSF000854">
    <property type="entry name" value="PEP_synthase"/>
    <property type="match status" value="1"/>
</dbReference>
<dbReference type="Proteomes" id="UP000183922">
    <property type="component" value="Unassembled WGS sequence"/>
</dbReference>
<evidence type="ECO:0000313" key="19">
    <source>
        <dbReference type="EMBL" id="OIP55341.1"/>
    </source>
</evidence>
<dbReference type="PROSITE" id="PS00742">
    <property type="entry name" value="PEP_ENZYMES_2"/>
    <property type="match status" value="1"/>
</dbReference>
<sequence length="798" mass="88530">MPRKLIYNMMSRKEKFILFFKEINKSDLALVGGKNASLGEMYAKLSKKGVKVPNGFALTAAAYWYFIKEAGIKQGIKAILKGLDTDNMVNLKMRGKKIRELILQAALPRELERQIIKAYQKLLGGQEMSVAVRSSATAEDLPDASFAGQQETFLNVKGEKELLTAIKKCLASLFTDRAISYRVDKHFDHLKIGLSIGVQAMVRADKASSGVMFTIDTESGFRQVVLINSIYGLGENIVQGRVIPDEFIVFKPLLKAGFPALLSKQLGTKKLRMVYDNKGDVKNVAVSAAESLKYSLNDGEVLQLARWAIAIEEHYKKPMDIEWAKDGLTGELYIVQARPETVRSQENRNVLEEYRLKSKSVVMVVNGMAVGRKIGQGKARVILDIKKIDQFKKGEVLVTGMTNPDWEPIMKKASAIVTDSGGRTCHASIVARELGIPAIVGTAVATKLIKNGQPITIDCSQGERGLVYQGLVPFEVKKINVAKIPKLRTEIMMNIGEPTQAFSQAQIPNQGVGLARLEFIINEYIKVHPLALINQPSKKVSEIVKQAGYQNGRDFFVGQLAEGIAMIGAAFYPKDVIVRLSDFRSNEYAHLIGGSEFEPLEQNPMLGWRGASRYYSEKFKEAFQMECQALKKVRHELGLKNIKIMVPFCRTVEEGKKVIQALKENGLVRGKDGLELYVMVEIPSNVILADEFAKLFDGFSIGSNDLTQLVLGVDRDSGLVSHIYNERNDAVKILISQVIATAKRTKTKIGICGQAPSDFPDFAEFLVREGIDSISLTPDTIMKTIVQLAKVEKKNNKQ</sequence>
<keyword evidence="7 15" id="KW-0808">Transferase</keyword>
<dbReference type="SUPFAM" id="SSF56059">
    <property type="entry name" value="Glutathione synthetase ATP-binding domain-like"/>
    <property type="match status" value="1"/>
</dbReference>
<dbReference type="PANTHER" id="PTHR43030:SF1">
    <property type="entry name" value="PHOSPHOENOLPYRUVATE SYNTHASE"/>
    <property type="match status" value="1"/>
</dbReference>
<organism evidence="19 20">
    <name type="scientific">Candidatus Kuenenbacteria bacterium CG2_30_39_24</name>
    <dbReference type="NCBI Taxonomy" id="1805236"/>
    <lineage>
        <taxon>Bacteria</taxon>
        <taxon>Candidatus Kueneniibacteriota</taxon>
    </lineage>
</organism>
<dbReference type="GO" id="GO:0005524">
    <property type="term" value="F:ATP binding"/>
    <property type="evidence" value="ECO:0007669"/>
    <property type="project" value="UniProtKB-KW"/>
</dbReference>
<dbReference type="InterPro" id="IPR000121">
    <property type="entry name" value="PEP_util_C"/>
</dbReference>